<dbReference type="GO" id="GO:0005975">
    <property type="term" value="P:carbohydrate metabolic process"/>
    <property type="evidence" value="ECO:0007669"/>
    <property type="project" value="InterPro"/>
</dbReference>
<accession>A0A8S9YI59</accession>
<name>A0A8S9YI59_9TREM</name>
<gene>
    <name evidence="6" type="ORF">EG68_10782</name>
</gene>
<reference evidence="6" key="1">
    <citation type="submission" date="2019-07" db="EMBL/GenBank/DDBJ databases">
        <title>Annotation for the trematode Paragonimus miyazaki's.</title>
        <authorList>
            <person name="Choi Y.-J."/>
        </authorList>
    </citation>
    <scope>NUCLEOTIDE SEQUENCE</scope>
    <source>
        <strain evidence="6">Japan</strain>
    </source>
</reference>
<evidence type="ECO:0000256" key="2">
    <source>
        <dbReference type="ARBA" id="ARBA00007658"/>
    </source>
</evidence>
<comment type="cofactor">
    <cofactor evidence="5">
        <name>Ca(2+)</name>
        <dbReference type="ChEBI" id="CHEBI:29108"/>
    </cofactor>
</comment>
<keyword evidence="3" id="KW-0256">Endoplasmic reticulum</keyword>
<dbReference type="InterPro" id="IPR001382">
    <property type="entry name" value="Glyco_hydro_47"/>
</dbReference>
<protein>
    <recommendedName>
        <fullName evidence="8">Alpha-1,2-Mannosidase</fullName>
    </recommendedName>
</protein>
<evidence type="ECO:0000256" key="1">
    <source>
        <dbReference type="ARBA" id="ARBA00004240"/>
    </source>
</evidence>
<dbReference type="Gene3D" id="1.50.10.10">
    <property type="match status" value="1"/>
</dbReference>
<evidence type="ECO:0000313" key="7">
    <source>
        <dbReference type="Proteomes" id="UP000822476"/>
    </source>
</evidence>
<comment type="similarity">
    <text evidence="2">Belongs to the glycosyl hydrolase 47 family.</text>
</comment>
<comment type="caution">
    <text evidence="6">The sequence shown here is derived from an EMBL/GenBank/DDBJ whole genome shotgun (WGS) entry which is preliminary data.</text>
</comment>
<keyword evidence="4" id="KW-0325">Glycoprotein</keyword>
<sequence length="113" mass="13276">MSHEDRMESFFLSETLKYLYLLFDDSNPVNLNEEDYIFSTQAHLFPIKRIRKLIQNLVPNPFRSDNGQRRMNLHVANNTCALPKLAKSSLPLDEQLWSKIGKFVHSKMDMLSF</sequence>
<organism evidence="6 7">
    <name type="scientific">Paragonimus skrjabini miyazakii</name>
    <dbReference type="NCBI Taxonomy" id="59628"/>
    <lineage>
        <taxon>Eukaryota</taxon>
        <taxon>Metazoa</taxon>
        <taxon>Spiralia</taxon>
        <taxon>Lophotrochozoa</taxon>
        <taxon>Platyhelminthes</taxon>
        <taxon>Trematoda</taxon>
        <taxon>Digenea</taxon>
        <taxon>Plagiorchiida</taxon>
        <taxon>Troglotremata</taxon>
        <taxon>Troglotrematidae</taxon>
        <taxon>Paragonimus</taxon>
    </lineage>
</organism>
<dbReference type="GO" id="GO:0016020">
    <property type="term" value="C:membrane"/>
    <property type="evidence" value="ECO:0007669"/>
    <property type="project" value="InterPro"/>
</dbReference>
<feature type="binding site" evidence="5">
    <location>
        <position position="40"/>
    </location>
    <ligand>
        <name>Ca(2+)</name>
        <dbReference type="ChEBI" id="CHEBI:29108"/>
    </ligand>
</feature>
<dbReference type="GO" id="GO:1904380">
    <property type="term" value="P:endoplasmic reticulum mannose trimming"/>
    <property type="evidence" value="ECO:0007669"/>
    <property type="project" value="InterPro"/>
</dbReference>
<dbReference type="GO" id="GO:0004571">
    <property type="term" value="F:mannosyl-oligosaccharide 1,2-alpha-mannosidase activity"/>
    <property type="evidence" value="ECO:0007669"/>
    <property type="project" value="InterPro"/>
</dbReference>
<evidence type="ECO:0000313" key="6">
    <source>
        <dbReference type="EMBL" id="KAF7232314.1"/>
    </source>
</evidence>
<proteinExistence type="inferred from homology"/>
<keyword evidence="5" id="KW-0106">Calcium</keyword>
<dbReference type="EMBL" id="JTDE01021903">
    <property type="protein sequence ID" value="KAF7232314.1"/>
    <property type="molecule type" value="Genomic_DNA"/>
</dbReference>
<evidence type="ECO:0000256" key="3">
    <source>
        <dbReference type="ARBA" id="ARBA00022824"/>
    </source>
</evidence>
<evidence type="ECO:0008006" key="8">
    <source>
        <dbReference type="Google" id="ProtNLM"/>
    </source>
</evidence>
<dbReference type="InterPro" id="IPR044674">
    <property type="entry name" value="EDEM1/2/3"/>
</dbReference>
<dbReference type="Proteomes" id="UP000822476">
    <property type="component" value="Unassembled WGS sequence"/>
</dbReference>
<dbReference type="PANTHER" id="PTHR45679:SF5">
    <property type="entry name" value="ER DEGRADATION-ENHANCING ALPHA-MANNOSIDASE-LIKE PROTEIN 1"/>
    <property type="match status" value="1"/>
</dbReference>
<dbReference type="InterPro" id="IPR012341">
    <property type="entry name" value="6hp_glycosidase-like_sf"/>
</dbReference>
<evidence type="ECO:0000256" key="4">
    <source>
        <dbReference type="ARBA" id="ARBA00023180"/>
    </source>
</evidence>
<dbReference type="GO" id="GO:0005509">
    <property type="term" value="F:calcium ion binding"/>
    <property type="evidence" value="ECO:0007669"/>
    <property type="project" value="InterPro"/>
</dbReference>
<dbReference type="InterPro" id="IPR036026">
    <property type="entry name" value="Seven-hairpin_glycosidases"/>
</dbReference>
<dbReference type="Pfam" id="PF01532">
    <property type="entry name" value="Glyco_hydro_47"/>
    <property type="match status" value="1"/>
</dbReference>
<dbReference type="GO" id="GO:0044322">
    <property type="term" value="C:endoplasmic reticulum quality control compartment"/>
    <property type="evidence" value="ECO:0007669"/>
    <property type="project" value="GOC"/>
</dbReference>
<evidence type="ECO:0000256" key="5">
    <source>
        <dbReference type="PIRSR" id="PIRSR601382-2"/>
    </source>
</evidence>
<keyword evidence="5" id="KW-0479">Metal-binding</keyword>
<dbReference type="PANTHER" id="PTHR45679">
    <property type="entry name" value="ER DEGRADATION-ENHANCING ALPHA-MANNOSIDASE-LIKE PROTEIN 2"/>
    <property type="match status" value="1"/>
</dbReference>
<keyword evidence="7" id="KW-1185">Reference proteome</keyword>
<dbReference type="SUPFAM" id="SSF48225">
    <property type="entry name" value="Seven-hairpin glycosidases"/>
    <property type="match status" value="1"/>
</dbReference>
<dbReference type="OrthoDB" id="8118055at2759"/>
<dbReference type="AlphaFoldDB" id="A0A8S9YI59"/>
<comment type="subcellular location">
    <subcellularLocation>
        <location evidence="1">Endoplasmic reticulum</location>
    </subcellularLocation>
</comment>